<reference evidence="11" key="1">
    <citation type="submission" date="2016-11" db="EMBL/GenBank/DDBJ databases">
        <authorList>
            <person name="Varghese N."/>
            <person name="Submissions S."/>
        </authorList>
    </citation>
    <scope>NUCLEOTIDE SEQUENCE [LARGE SCALE GENOMIC DNA]</scope>
    <source>
        <strain evidence="11">DSM 18095</strain>
    </source>
</reference>
<dbReference type="Proteomes" id="UP000184114">
    <property type="component" value="Unassembled WGS sequence"/>
</dbReference>
<proteinExistence type="inferred from homology"/>
<evidence type="ECO:0000256" key="5">
    <source>
        <dbReference type="ARBA" id="ARBA00022839"/>
    </source>
</evidence>
<evidence type="ECO:0000256" key="3">
    <source>
        <dbReference type="ARBA" id="ARBA00022722"/>
    </source>
</evidence>
<dbReference type="PANTHER" id="PTHR30255:SF2">
    <property type="entry name" value="SINGLE-STRANDED-DNA-SPECIFIC EXONUCLEASE RECJ"/>
    <property type="match status" value="1"/>
</dbReference>
<dbReference type="GO" id="GO:0006310">
    <property type="term" value="P:DNA recombination"/>
    <property type="evidence" value="ECO:0007669"/>
    <property type="project" value="InterPro"/>
</dbReference>
<comment type="similarity">
    <text evidence="1">Belongs to the RecJ family.</text>
</comment>
<dbReference type="RefSeq" id="WP_072977835.1">
    <property type="nucleotide sequence ID" value="NZ_FQTY01000024.1"/>
</dbReference>
<dbReference type="InterPro" id="IPR003156">
    <property type="entry name" value="DHHA1_dom"/>
</dbReference>
<dbReference type="Gene3D" id="3.90.1640.30">
    <property type="match status" value="1"/>
</dbReference>
<feature type="coiled-coil region" evidence="6">
    <location>
        <begin position="311"/>
        <end position="338"/>
    </location>
</feature>
<dbReference type="GO" id="GO:0008409">
    <property type="term" value="F:5'-3' exonuclease activity"/>
    <property type="evidence" value="ECO:0007669"/>
    <property type="project" value="InterPro"/>
</dbReference>
<keyword evidence="4" id="KW-0378">Hydrolase</keyword>
<dbReference type="PANTHER" id="PTHR30255">
    <property type="entry name" value="SINGLE-STRANDED-DNA-SPECIFIC EXONUCLEASE RECJ"/>
    <property type="match status" value="1"/>
</dbReference>
<evidence type="ECO:0000313" key="11">
    <source>
        <dbReference type="Proteomes" id="UP000184114"/>
    </source>
</evidence>
<evidence type="ECO:0000256" key="4">
    <source>
        <dbReference type="ARBA" id="ARBA00022801"/>
    </source>
</evidence>
<keyword evidence="6" id="KW-0175">Coiled coil</keyword>
<evidence type="ECO:0000259" key="9">
    <source>
        <dbReference type="Pfam" id="PF17768"/>
    </source>
</evidence>
<dbReference type="InterPro" id="IPR041122">
    <property type="entry name" value="RecJ_OB"/>
</dbReference>
<evidence type="ECO:0000259" key="8">
    <source>
        <dbReference type="Pfam" id="PF02272"/>
    </source>
</evidence>
<keyword evidence="3" id="KW-0540">Nuclease</keyword>
<evidence type="ECO:0000256" key="2">
    <source>
        <dbReference type="ARBA" id="ARBA00019841"/>
    </source>
</evidence>
<dbReference type="SUPFAM" id="SSF64182">
    <property type="entry name" value="DHH phosphoesterases"/>
    <property type="match status" value="1"/>
</dbReference>
<dbReference type="GeneID" id="90995254"/>
<protein>
    <recommendedName>
        <fullName evidence="2">Single-stranded-DNA-specific exonuclease RecJ</fullName>
    </recommendedName>
</protein>
<keyword evidence="11" id="KW-1185">Reference proteome</keyword>
<accession>A0A1M4ZEI5</accession>
<gene>
    <name evidence="10" type="ORF">SAMN02745784_03020</name>
</gene>
<name>A0A1M4ZEI5_9FIRM</name>
<evidence type="ECO:0000259" key="7">
    <source>
        <dbReference type="Pfam" id="PF01368"/>
    </source>
</evidence>
<feature type="domain" description="RecJ OB" evidence="9">
    <location>
        <begin position="461"/>
        <end position="584"/>
    </location>
</feature>
<dbReference type="EMBL" id="FQTY01000024">
    <property type="protein sequence ID" value="SHF16388.1"/>
    <property type="molecule type" value="Genomic_DNA"/>
</dbReference>
<dbReference type="Pfam" id="PF02272">
    <property type="entry name" value="DHHA1"/>
    <property type="match status" value="1"/>
</dbReference>
<organism evidence="10 11">
    <name type="scientific">Tissierella praeacuta DSM 18095</name>
    <dbReference type="NCBI Taxonomy" id="1123404"/>
    <lineage>
        <taxon>Bacteria</taxon>
        <taxon>Bacillati</taxon>
        <taxon>Bacillota</taxon>
        <taxon>Tissierellia</taxon>
        <taxon>Tissierellales</taxon>
        <taxon>Tissierellaceae</taxon>
        <taxon>Tissierella</taxon>
    </lineage>
</organism>
<dbReference type="STRING" id="1123404.SAMN02745784_03020"/>
<dbReference type="InterPro" id="IPR051673">
    <property type="entry name" value="SSDNA_exonuclease_RecJ"/>
</dbReference>
<dbReference type="InterPro" id="IPR038763">
    <property type="entry name" value="DHH_sf"/>
</dbReference>
<dbReference type="InterPro" id="IPR004610">
    <property type="entry name" value="RecJ"/>
</dbReference>
<dbReference type="Gene3D" id="3.10.310.30">
    <property type="match status" value="1"/>
</dbReference>
<feature type="domain" description="DHHA1" evidence="8">
    <location>
        <begin position="355"/>
        <end position="446"/>
    </location>
</feature>
<dbReference type="Pfam" id="PF17768">
    <property type="entry name" value="RecJ_OB"/>
    <property type="match status" value="1"/>
</dbReference>
<dbReference type="NCBIfam" id="TIGR00644">
    <property type="entry name" value="recJ"/>
    <property type="match status" value="1"/>
</dbReference>
<dbReference type="InterPro" id="IPR001667">
    <property type="entry name" value="DDH_dom"/>
</dbReference>
<evidence type="ECO:0000256" key="6">
    <source>
        <dbReference type="SAM" id="Coils"/>
    </source>
</evidence>
<dbReference type="Pfam" id="PF01368">
    <property type="entry name" value="DHH"/>
    <property type="match status" value="1"/>
</dbReference>
<dbReference type="GO" id="GO:0006281">
    <property type="term" value="P:DNA repair"/>
    <property type="evidence" value="ECO:0007669"/>
    <property type="project" value="InterPro"/>
</dbReference>
<feature type="domain" description="DDH" evidence="7">
    <location>
        <begin position="77"/>
        <end position="236"/>
    </location>
</feature>
<sequence>MEKWFIKNKGNDYKKIAKDFKISEFLSKLLVNRDITDYRLIDSFIYPDLSKLHSPDFMKDLLKGASIIKEDIINKRKIRIVGDYDVDGVISIYLLYRGIKKCGGNVDYVVPNRIDDGYGINIEIIKEAKIDNIDTIITCDNGIAAIEQIEFAKKLGLTVIVTDHHDIPFILDEKGEKKYLYTDADAVINPKQEDCKYPFKGLCGAAVVFKLIQKLYSIFNLPQEEIYYFLEYLAIATVCDVVDLVDENRIIVKKGLELLNKTKNIGLKALIKETGIEGKEIGVYHLGFIIGPNINASGRLDSALKAIELLLSDDLDSADTLAKELRELNDERKEMTKEGVEKIVKIIETSELKDDKVFVIYEPEIHESIAGIIAGRIKERYNKPTIVLTRGKDGVKGSGRSIEGYNMFEELSQCKDLLSRFGGHPMAAGLSLEEDNIIKLRKSLNKNTILTDEDLIPKVYIDMQIPLEYISFKLINEIKLLEPFGKGNTKPIFGEKNLKINRAFILGANRNVLKLILENESRKTLEGIFFGDIEAFENTIENIYGKNELNKVYSGIDNNIKIDILYYPSINEYNGNTNLQIIIQNYRVSRNVAY</sequence>
<dbReference type="AlphaFoldDB" id="A0A1M4ZEI5"/>
<evidence type="ECO:0000256" key="1">
    <source>
        <dbReference type="ARBA" id="ARBA00005915"/>
    </source>
</evidence>
<dbReference type="GO" id="GO:0003676">
    <property type="term" value="F:nucleic acid binding"/>
    <property type="evidence" value="ECO:0007669"/>
    <property type="project" value="InterPro"/>
</dbReference>
<keyword evidence="5 10" id="KW-0269">Exonuclease</keyword>
<evidence type="ECO:0000313" key="10">
    <source>
        <dbReference type="EMBL" id="SHF16388.1"/>
    </source>
</evidence>